<protein>
    <recommendedName>
        <fullName evidence="4">Ribosomal protein uL3 glutamine methyltransferase</fullName>
        <shortName evidence="4">uL3 MTase</shortName>
        <ecNumber evidence="4">2.1.1.298</ecNumber>
    </recommendedName>
    <alternativeName>
        <fullName evidence="4">N5-glutamine methyltransferase PrmB</fullName>
    </alternativeName>
</protein>
<evidence type="ECO:0000256" key="3">
    <source>
        <dbReference type="ARBA" id="ARBA00022691"/>
    </source>
</evidence>
<dbReference type="InterPro" id="IPR017127">
    <property type="entry name" value="Ribosome_uL3_MTase"/>
</dbReference>
<evidence type="ECO:0000313" key="6">
    <source>
        <dbReference type="EMBL" id="RVU30933.1"/>
    </source>
</evidence>
<keyword evidence="1 4" id="KW-0489">Methyltransferase</keyword>
<comment type="function">
    <text evidence="4">Methylates ribosomal protein uL3 on a specific glutamine residue.</text>
</comment>
<evidence type="ECO:0000256" key="1">
    <source>
        <dbReference type="ARBA" id="ARBA00022603"/>
    </source>
</evidence>
<dbReference type="AlphaFoldDB" id="A0A437Q997"/>
<evidence type="ECO:0000256" key="2">
    <source>
        <dbReference type="ARBA" id="ARBA00022679"/>
    </source>
</evidence>
<comment type="catalytic activity">
    <reaction evidence="4">
        <text>L-glutaminyl-[ribosomal protein uL3] + S-adenosyl-L-methionine = N(5)-methyl-L-glutaminyl-[ribosomal protein uL3] + S-adenosyl-L-homocysteine + H(+)</text>
        <dbReference type="Rhea" id="RHEA:45020"/>
        <dbReference type="Rhea" id="RHEA-COMP:11063"/>
        <dbReference type="Rhea" id="RHEA-COMP:11064"/>
        <dbReference type="ChEBI" id="CHEBI:15378"/>
        <dbReference type="ChEBI" id="CHEBI:30011"/>
        <dbReference type="ChEBI" id="CHEBI:57856"/>
        <dbReference type="ChEBI" id="CHEBI:59789"/>
        <dbReference type="ChEBI" id="CHEBI:61891"/>
        <dbReference type="EC" id="2.1.1.298"/>
    </reaction>
</comment>
<dbReference type="CDD" id="cd02440">
    <property type="entry name" value="AdoMet_MTases"/>
    <property type="match status" value="1"/>
</dbReference>
<sequence length="304" mass="34239">MFDQALLKNELCTIRDFIRWTCTQMNQHGVYFGHGHVNAWDEASQLVLAAVKLPWDSSETVLDARLLSSEKETVISYVEKRVLQRMPLPYITQEAWFLGLPFYVDERVLIPRSPIAQLLETECSPFLRPGPVERVLDLCTGSGCIGIGAAYIFAEATVDLVDISDDALAVARKNIRAHGMEERIEALQSDLFAGLHGRRYDLILSNPPYVDQADFASMPDEYQHEPELALTSGDDGLDITKRILREANDYLTEDGLLIVEVGNSEVHLMEQYPQVPLTWVELPQGGNGVFAITAQDLRQYRDEI</sequence>
<organism evidence="6 7">
    <name type="scientific">Neptunomonas marina</name>
    <dbReference type="NCBI Taxonomy" id="1815562"/>
    <lineage>
        <taxon>Bacteria</taxon>
        <taxon>Pseudomonadati</taxon>
        <taxon>Pseudomonadota</taxon>
        <taxon>Gammaproteobacteria</taxon>
        <taxon>Oceanospirillales</taxon>
        <taxon>Oceanospirillaceae</taxon>
        <taxon>Neptunomonas</taxon>
    </lineage>
</organism>
<dbReference type="Pfam" id="PF05175">
    <property type="entry name" value="MTS"/>
    <property type="match status" value="1"/>
</dbReference>
<dbReference type="RefSeq" id="WP_127693778.1">
    <property type="nucleotide sequence ID" value="NZ_SACQ01000003.1"/>
</dbReference>
<dbReference type="NCBIfam" id="TIGR03533">
    <property type="entry name" value="L3_gln_methyl"/>
    <property type="match status" value="1"/>
</dbReference>
<dbReference type="InterPro" id="IPR007848">
    <property type="entry name" value="Small_mtfrase_dom"/>
</dbReference>
<dbReference type="HAMAP" id="MF_02125">
    <property type="entry name" value="L3_methyltr_PrmB"/>
    <property type="match status" value="1"/>
</dbReference>
<keyword evidence="7" id="KW-1185">Reference proteome</keyword>
<dbReference type="Proteomes" id="UP000282818">
    <property type="component" value="Unassembled WGS sequence"/>
</dbReference>
<dbReference type="GO" id="GO:0005840">
    <property type="term" value="C:ribosome"/>
    <property type="evidence" value="ECO:0007669"/>
    <property type="project" value="UniProtKB-KW"/>
</dbReference>
<dbReference type="PANTHER" id="PTHR47806:SF1">
    <property type="entry name" value="RIBOSOMAL PROTEIN UL3 GLUTAMINE METHYLTRANSFERASE"/>
    <property type="match status" value="1"/>
</dbReference>
<comment type="similarity">
    <text evidence="4">Belongs to the protein N5-glutamine methyltransferase family. PrmB subfamily.</text>
</comment>
<dbReference type="InterPro" id="IPR029063">
    <property type="entry name" value="SAM-dependent_MTases_sf"/>
</dbReference>
<comment type="caution">
    <text evidence="6">The sequence shown here is derived from an EMBL/GenBank/DDBJ whole genome shotgun (WGS) entry which is preliminary data.</text>
</comment>
<proteinExistence type="inferred from homology"/>
<feature type="domain" description="Methyltransferase small" evidence="5">
    <location>
        <begin position="133"/>
        <end position="214"/>
    </location>
</feature>
<dbReference type="PANTHER" id="PTHR47806">
    <property type="entry name" value="50S RIBOSOMAL PROTEIN L3 GLUTAMINE METHYLTRANSFERASE"/>
    <property type="match status" value="1"/>
</dbReference>
<dbReference type="SUPFAM" id="SSF53335">
    <property type="entry name" value="S-adenosyl-L-methionine-dependent methyltransferases"/>
    <property type="match status" value="1"/>
</dbReference>
<dbReference type="GO" id="GO:0036009">
    <property type="term" value="F:protein-glutamine N-methyltransferase activity"/>
    <property type="evidence" value="ECO:0007669"/>
    <property type="project" value="UniProtKB-UniRule"/>
</dbReference>
<name>A0A437Q997_9GAMM</name>
<gene>
    <name evidence="4" type="primary">prmB</name>
    <name evidence="6" type="ORF">EOE65_07920</name>
</gene>
<dbReference type="Gene3D" id="3.40.50.150">
    <property type="entry name" value="Vaccinia Virus protein VP39"/>
    <property type="match status" value="1"/>
</dbReference>
<evidence type="ECO:0000313" key="7">
    <source>
        <dbReference type="Proteomes" id="UP000282818"/>
    </source>
</evidence>
<dbReference type="NCBIfam" id="TIGR00536">
    <property type="entry name" value="hemK_fam"/>
    <property type="match status" value="1"/>
</dbReference>
<accession>A0A437Q997</accession>
<keyword evidence="2 4" id="KW-0808">Transferase</keyword>
<dbReference type="PIRSF" id="PIRSF037167">
    <property type="entry name" value="Mtase_YfcB_prd"/>
    <property type="match status" value="1"/>
</dbReference>
<dbReference type="InterPro" id="IPR004556">
    <property type="entry name" value="HemK-like"/>
</dbReference>
<dbReference type="FunFam" id="3.40.50.150:FF:000042">
    <property type="entry name" value="50S ribosomal protein L3 glutamine methyltransferase"/>
    <property type="match status" value="1"/>
</dbReference>
<keyword evidence="6" id="KW-0689">Ribosomal protein</keyword>
<dbReference type="GO" id="GO:0003676">
    <property type="term" value="F:nucleic acid binding"/>
    <property type="evidence" value="ECO:0007669"/>
    <property type="project" value="InterPro"/>
</dbReference>
<dbReference type="EMBL" id="SACQ01000003">
    <property type="protein sequence ID" value="RVU30933.1"/>
    <property type="molecule type" value="Genomic_DNA"/>
</dbReference>
<dbReference type="InterPro" id="IPR002052">
    <property type="entry name" value="DNA_methylase_N6_adenine_CS"/>
</dbReference>
<dbReference type="GO" id="GO:0032259">
    <property type="term" value="P:methylation"/>
    <property type="evidence" value="ECO:0007669"/>
    <property type="project" value="UniProtKB-KW"/>
</dbReference>
<keyword evidence="3 4" id="KW-0949">S-adenosyl-L-methionine</keyword>
<reference evidence="6 7" key="1">
    <citation type="submission" date="2019-01" db="EMBL/GenBank/DDBJ databases">
        <authorList>
            <person name="Chen W.-M."/>
        </authorList>
    </citation>
    <scope>NUCLEOTIDE SEQUENCE [LARGE SCALE GENOMIC DNA]</scope>
    <source>
        <strain evidence="6 7">HPM-16</strain>
    </source>
</reference>
<dbReference type="EC" id="2.1.1.298" evidence="4"/>
<evidence type="ECO:0000259" key="5">
    <source>
        <dbReference type="Pfam" id="PF05175"/>
    </source>
</evidence>
<dbReference type="GO" id="GO:0005829">
    <property type="term" value="C:cytosol"/>
    <property type="evidence" value="ECO:0007669"/>
    <property type="project" value="TreeGrafter"/>
</dbReference>
<evidence type="ECO:0000256" key="4">
    <source>
        <dbReference type="HAMAP-Rule" id="MF_02125"/>
    </source>
</evidence>
<keyword evidence="6" id="KW-0687">Ribonucleoprotein</keyword>
<dbReference type="PROSITE" id="PS00092">
    <property type="entry name" value="N6_MTASE"/>
    <property type="match status" value="1"/>
</dbReference>
<dbReference type="Gene3D" id="1.10.8.10">
    <property type="entry name" value="DNA helicase RuvA subunit, C-terminal domain"/>
    <property type="match status" value="1"/>
</dbReference>